<dbReference type="EMBL" id="LN899826">
    <property type="protein sequence ID" value="CUV42511.1"/>
    <property type="molecule type" value="Genomic_DNA"/>
</dbReference>
<gene>
    <name evidence="3" type="ORF">TF3108_v1_1290009</name>
</gene>
<proteinExistence type="predicted"/>
<dbReference type="PROSITE" id="PS51257">
    <property type="entry name" value="PROKAR_LIPOPROTEIN"/>
    <property type="match status" value="1"/>
</dbReference>
<accession>A0A0S4W7N5</accession>
<dbReference type="AlphaFoldDB" id="A0A0S4W7N5"/>
<evidence type="ECO:0000256" key="1">
    <source>
        <dbReference type="SAM" id="SignalP"/>
    </source>
</evidence>
<reference evidence="3" key="1">
    <citation type="submission" date="2015-10" db="EMBL/GenBank/DDBJ databases">
        <authorList>
            <person name="Gilbert D.G."/>
        </authorList>
    </citation>
    <scope>NUCLEOTIDE SEQUENCE</scope>
    <source>
        <strain evidence="3">Phyl III-seqv23</strain>
    </source>
</reference>
<feature type="chain" id="PRO_5006629117" description="DUF2846 domain-containing protein" evidence="1">
    <location>
        <begin position="21"/>
        <end position="156"/>
    </location>
</feature>
<dbReference type="PIRSF" id="PIRSF012335">
    <property type="entry name" value="UCP012335"/>
    <property type="match status" value="1"/>
</dbReference>
<evidence type="ECO:0000259" key="2">
    <source>
        <dbReference type="Pfam" id="PF11008"/>
    </source>
</evidence>
<dbReference type="Pfam" id="PF11008">
    <property type="entry name" value="DUF2846"/>
    <property type="match status" value="1"/>
</dbReference>
<name>A0A0S4W7N5_RALSL</name>
<dbReference type="InterPro" id="IPR016596">
    <property type="entry name" value="UCP012335"/>
</dbReference>
<evidence type="ECO:0000313" key="3">
    <source>
        <dbReference type="EMBL" id="CUV42511.1"/>
    </source>
</evidence>
<keyword evidence="1" id="KW-0732">Signal</keyword>
<organism evidence="3">
    <name type="scientific">Ralstonia solanacearum</name>
    <name type="common">Pseudomonas solanacearum</name>
    <dbReference type="NCBI Taxonomy" id="305"/>
    <lineage>
        <taxon>Bacteria</taxon>
        <taxon>Pseudomonadati</taxon>
        <taxon>Pseudomonadota</taxon>
        <taxon>Betaproteobacteria</taxon>
        <taxon>Burkholderiales</taxon>
        <taxon>Burkholderiaceae</taxon>
        <taxon>Ralstonia</taxon>
        <taxon>Ralstonia solanacearum species complex</taxon>
    </lineage>
</organism>
<feature type="domain" description="DUF2846" evidence="2">
    <location>
        <begin position="42"/>
        <end position="118"/>
    </location>
</feature>
<feature type="signal peptide" evidence="1">
    <location>
        <begin position="1"/>
        <end position="20"/>
    </location>
</feature>
<protein>
    <recommendedName>
        <fullName evidence="2">DUF2846 domain-containing protein</fullName>
    </recommendedName>
</protein>
<sequence>MMYKLSRTLLLCTAALVTMAGCASGPSYREMATSIPTLAPQNGRLYFFRSSSMIGAAVQPDIKLNGETVGESKPGGFFYVDRPAGHYTVSTATETEKTLSLALDAGETKYVRTAVSVGLAVGRVVPTLADPATAQTAIEGLSYAPLQSGDAGSKRQ</sequence>
<dbReference type="InterPro" id="IPR022548">
    <property type="entry name" value="DUF2846"/>
</dbReference>